<feature type="compositionally biased region" description="Low complexity" evidence="1">
    <location>
        <begin position="300"/>
        <end position="316"/>
    </location>
</feature>
<evidence type="ECO:0000256" key="1">
    <source>
        <dbReference type="SAM" id="MobiDB-lite"/>
    </source>
</evidence>
<dbReference type="AlphaFoldDB" id="A0A6J7JE70"/>
<feature type="compositionally biased region" description="Acidic residues" evidence="1">
    <location>
        <begin position="383"/>
        <end position="393"/>
    </location>
</feature>
<sequence length="415" mass="43368">MPAHPWQLRADVRPLDEAAETWTRVAELMARHGDEIVEAARRATEGWDAAAAESYDQHRRQVLVNLDRFTALAGQVSLSLRTISSIITSSQKELDQAWTTVAVIPHEVVGESRHLVFHPSEDDDRGKVDRGQLQAEEIRGRLTLSLDQESTRLRAARAELVDVRSRLTELAGGDFPGGWGGDGQEFGVGTMVVPSTSVPGSAQTGVGALPPIASGSVSVPDLTGLASTGLAPVAGAAGALLGRRGAGKRAASSGTPMIGGMAAGAMGARAGSASRQVTGGRAGSRRLATPRLDGPDDGASRGSASAAAGAHAARGARAVHRVDPADRAAPGVSPQEGKDAEKEAKRALLEEKRAERAARRAQREAERDAERDPGATGERDLEGDLDVPAEDDAERPAAITVVHYAPGEEPGEPRR</sequence>
<organism evidence="2">
    <name type="scientific">freshwater metagenome</name>
    <dbReference type="NCBI Taxonomy" id="449393"/>
    <lineage>
        <taxon>unclassified sequences</taxon>
        <taxon>metagenomes</taxon>
        <taxon>ecological metagenomes</taxon>
    </lineage>
</organism>
<evidence type="ECO:0000313" key="2">
    <source>
        <dbReference type="EMBL" id="CAB4941037.1"/>
    </source>
</evidence>
<reference evidence="2" key="1">
    <citation type="submission" date="2020-05" db="EMBL/GenBank/DDBJ databases">
        <authorList>
            <person name="Chiriac C."/>
            <person name="Salcher M."/>
            <person name="Ghai R."/>
            <person name="Kavagutti S V."/>
        </authorList>
    </citation>
    <scope>NUCLEOTIDE SEQUENCE</scope>
</reference>
<proteinExistence type="predicted"/>
<accession>A0A6J7JE70</accession>
<gene>
    <name evidence="2" type="ORF">UFOPK3662_01891</name>
</gene>
<protein>
    <submittedName>
        <fullName evidence="2">Unannotated protein</fullName>
    </submittedName>
</protein>
<name>A0A6J7JE70_9ZZZZ</name>
<feature type="region of interest" description="Disordered" evidence="1">
    <location>
        <begin position="269"/>
        <end position="415"/>
    </location>
</feature>
<feature type="compositionally biased region" description="Basic and acidic residues" evidence="1">
    <location>
        <begin position="336"/>
        <end position="382"/>
    </location>
</feature>
<dbReference type="EMBL" id="CAFBMW010000014">
    <property type="protein sequence ID" value="CAB4941037.1"/>
    <property type="molecule type" value="Genomic_DNA"/>
</dbReference>